<dbReference type="PANTHER" id="PTHR35901">
    <property type="entry name" value="RIBONUCLEASE VAPC3"/>
    <property type="match status" value="1"/>
</dbReference>
<accession>A0ABW2QJ57</accession>
<evidence type="ECO:0000313" key="4">
    <source>
        <dbReference type="Proteomes" id="UP001596501"/>
    </source>
</evidence>
<dbReference type="EMBL" id="JBHTCA010000005">
    <property type="protein sequence ID" value="MFC7409017.1"/>
    <property type="molecule type" value="Genomic_DNA"/>
</dbReference>
<gene>
    <name evidence="3" type="ORF">ACFQPB_09110</name>
</gene>
<dbReference type="Gene3D" id="3.40.50.1010">
    <property type="entry name" value="5'-nuclease"/>
    <property type="match status" value="1"/>
</dbReference>
<comment type="caution">
    <text evidence="3">The sequence shown here is derived from an EMBL/GenBank/DDBJ whole genome shotgun (WGS) entry which is preliminary data.</text>
</comment>
<dbReference type="SUPFAM" id="SSF88723">
    <property type="entry name" value="PIN domain-like"/>
    <property type="match status" value="1"/>
</dbReference>
<evidence type="ECO:0000256" key="1">
    <source>
        <dbReference type="ARBA" id="ARBA00022842"/>
    </source>
</evidence>
<proteinExistence type="predicted"/>
<dbReference type="InterPro" id="IPR044153">
    <property type="entry name" value="PIN_Pae0151-like"/>
</dbReference>
<protein>
    <submittedName>
        <fullName evidence="3">Type II toxin-antitoxin system VapC family toxin</fullName>
    </submittedName>
</protein>
<dbReference type="CDD" id="cd09873">
    <property type="entry name" value="PIN_Pae0151-like"/>
    <property type="match status" value="1"/>
</dbReference>
<dbReference type="PANTHER" id="PTHR35901:SF1">
    <property type="entry name" value="EXONUCLEASE VAPC9"/>
    <property type="match status" value="1"/>
</dbReference>
<dbReference type="Proteomes" id="UP001596501">
    <property type="component" value="Unassembled WGS sequence"/>
</dbReference>
<dbReference type="InterPro" id="IPR029060">
    <property type="entry name" value="PIN-like_dom_sf"/>
</dbReference>
<dbReference type="RefSeq" id="WP_382222133.1">
    <property type="nucleotide sequence ID" value="NZ_JBHTCA010000005.1"/>
</dbReference>
<evidence type="ECO:0000259" key="2">
    <source>
        <dbReference type="Pfam" id="PF01850"/>
    </source>
</evidence>
<sequence length="144" mass="15676">MTALAPLFVAEPPPSYLERPPLVVDCSAVAGLVFREPWFEAAQGRFDGRNLHAPHLLSSEIASVALKKHRRGETHALTGLTIAAELDIELHATDPVQVVDLAQRYGLSAYDAAYLWLAAELRCPLATFDEALARAATNHLAHLD</sequence>
<keyword evidence="1" id="KW-0460">Magnesium</keyword>
<dbReference type="Pfam" id="PF01850">
    <property type="entry name" value="PIN"/>
    <property type="match status" value="1"/>
</dbReference>
<organism evidence="3 4">
    <name type="scientific">Hydrogenophaga atypica</name>
    <dbReference type="NCBI Taxonomy" id="249409"/>
    <lineage>
        <taxon>Bacteria</taxon>
        <taxon>Pseudomonadati</taxon>
        <taxon>Pseudomonadota</taxon>
        <taxon>Betaproteobacteria</taxon>
        <taxon>Burkholderiales</taxon>
        <taxon>Comamonadaceae</taxon>
        <taxon>Hydrogenophaga</taxon>
    </lineage>
</organism>
<evidence type="ECO:0000313" key="3">
    <source>
        <dbReference type="EMBL" id="MFC7409017.1"/>
    </source>
</evidence>
<dbReference type="InterPro" id="IPR002716">
    <property type="entry name" value="PIN_dom"/>
</dbReference>
<reference evidence="4" key="1">
    <citation type="journal article" date="2019" name="Int. J. Syst. Evol. Microbiol.">
        <title>The Global Catalogue of Microorganisms (GCM) 10K type strain sequencing project: providing services to taxonomists for standard genome sequencing and annotation.</title>
        <authorList>
            <consortium name="The Broad Institute Genomics Platform"/>
            <consortium name="The Broad Institute Genome Sequencing Center for Infectious Disease"/>
            <person name="Wu L."/>
            <person name="Ma J."/>
        </authorList>
    </citation>
    <scope>NUCLEOTIDE SEQUENCE [LARGE SCALE GENOMIC DNA]</scope>
    <source>
        <strain evidence="4">CGMCC 1.12371</strain>
    </source>
</reference>
<name>A0ABW2QJ57_9BURK</name>
<dbReference type="InterPro" id="IPR051619">
    <property type="entry name" value="TypeII_TA_RNase_PINc/VapC"/>
</dbReference>
<keyword evidence="4" id="KW-1185">Reference proteome</keyword>
<feature type="domain" description="PIN" evidence="2">
    <location>
        <begin position="23"/>
        <end position="136"/>
    </location>
</feature>